<evidence type="ECO:0000256" key="1">
    <source>
        <dbReference type="SAM" id="Phobius"/>
    </source>
</evidence>
<keyword evidence="1" id="KW-0472">Membrane</keyword>
<organism evidence="2 3">
    <name type="scientific">Stecheria intestinalis</name>
    <dbReference type="NCBI Taxonomy" id="2606630"/>
    <lineage>
        <taxon>Bacteria</taxon>
        <taxon>Bacillati</taxon>
        <taxon>Bacillota</taxon>
        <taxon>Erysipelotrichia</taxon>
        <taxon>Erysipelotrichales</taxon>
        <taxon>Erysipelotrichaceae</taxon>
        <taxon>Stecheria</taxon>
    </lineage>
</organism>
<proteinExistence type="predicted"/>
<comment type="caution">
    <text evidence="2">The sequence shown here is derived from an EMBL/GenBank/DDBJ whole genome shotgun (WGS) entry which is preliminary data.</text>
</comment>
<keyword evidence="1" id="KW-0812">Transmembrane</keyword>
<feature type="transmembrane region" description="Helical" evidence="1">
    <location>
        <begin position="45"/>
        <end position="66"/>
    </location>
</feature>
<feature type="transmembrane region" description="Helical" evidence="1">
    <location>
        <begin position="12"/>
        <end position="33"/>
    </location>
</feature>
<keyword evidence="3" id="KW-1185">Reference proteome</keyword>
<evidence type="ECO:0000313" key="3">
    <source>
        <dbReference type="Proteomes" id="UP000461880"/>
    </source>
</evidence>
<dbReference type="RefSeq" id="WP_105303346.1">
    <property type="nucleotide sequence ID" value="NZ_VUMN01000025.1"/>
</dbReference>
<evidence type="ECO:0000313" key="2">
    <source>
        <dbReference type="EMBL" id="MSS59202.1"/>
    </source>
</evidence>
<dbReference type="AlphaFoldDB" id="A0A7X2NTB9"/>
<dbReference type="EMBL" id="VUMN01000025">
    <property type="protein sequence ID" value="MSS59202.1"/>
    <property type="molecule type" value="Genomic_DNA"/>
</dbReference>
<dbReference type="Proteomes" id="UP000461880">
    <property type="component" value="Unassembled WGS sequence"/>
</dbReference>
<name>A0A7X2NTB9_9FIRM</name>
<accession>A0A7X2NTB9</accession>
<protein>
    <submittedName>
        <fullName evidence="2">Uncharacterized protein</fullName>
    </submittedName>
</protein>
<sequence>MQQHIIAAKAAVTVLCIVVAVFGISIARSFLAHLNPAGVHVLQEISFALLLVLGCGCAAALLRPLWVMRVFLTKMEAGHVL</sequence>
<reference evidence="2 3" key="1">
    <citation type="submission" date="2019-08" db="EMBL/GenBank/DDBJ databases">
        <title>In-depth cultivation of the pig gut microbiome towards novel bacterial diversity and tailored functional studies.</title>
        <authorList>
            <person name="Wylensek D."/>
            <person name="Hitch T.C.A."/>
            <person name="Clavel T."/>
        </authorList>
    </citation>
    <scope>NUCLEOTIDE SEQUENCE [LARGE SCALE GENOMIC DNA]</scope>
    <source>
        <strain evidence="2 3">Oil+RF-744-GAM-WT-6</strain>
    </source>
</reference>
<keyword evidence="1" id="KW-1133">Transmembrane helix</keyword>
<gene>
    <name evidence="2" type="ORF">FYJ51_09875</name>
</gene>